<evidence type="ECO:0000313" key="9">
    <source>
        <dbReference type="EMBL" id="KAJ6673247.1"/>
    </source>
</evidence>
<feature type="compositionally biased region" description="Polar residues" evidence="7">
    <location>
        <begin position="1121"/>
        <end position="1132"/>
    </location>
</feature>
<evidence type="ECO:0000256" key="3">
    <source>
        <dbReference type="ARBA" id="ARBA00022454"/>
    </source>
</evidence>
<dbReference type="GO" id="GO:0000781">
    <property type="term" value="C:chromosome, telomeric region"/>
    <property type="evidence" value="ECO:0007669"/>
    <property type="project" value="UniProtKB-SubCell"/>
</dbReference>
<evidence type="ECO:0000256" key="7">
    <source>
        <dbReference type="SAM" id="MobiDB-lite"/>
    </source>
</evidence>
<dbReference type="Proteomes" id="UP001151529">
    <property type="component" value="Chromosome 18"/>
</dbReference>
<evidence type="ECO:0000256" key="4">
    <source>
        <dbReference type="ARBA" id="ARBA00022895"/>
    </source>
</evidence>
<comment type="caution">
    <text evidence="9">The sequence shown here is derived from an EMBL/GenBank/DDBJ whole genome shotgun (WGS) entry which is preliminary data.</text>
</comment>
<keyword evidence="5" id="KW-0539">Nucleus</keyword>
<dbReference type="EMBL" id="JAPFFL010000017">
    <property type="protein sequence ID" value="KAJ6673247.1"/>
    <property type="molecule type" value="Genomic_DNA"/>
</dbReference>
<dbReference type="GO" id="GO:0005634">
    <property type="term" value="C:nucleus"/>
    <property type="evidence" value="ECO:0007669"/>
    <property type="project" value="UniProtKB-SubCell"/>
</dbReference>
<proteinExistence type="predicted"/>
<sequence length="1154" mass="130438">MSTFCNQIEEIKALIYQNKSLAYSTFSLLQEQSANDPSLLQTLADNSQNLVSLIISDIAIDDEEDAAQALKCLGFIIYHPSLVSTIPVDDAYLVLEALVKVIMSTKIKSVCNLGVWCISMQQFEASILAGCFNSVLQAVVHALDNPTGSLSTTYEAMQAVMKLAAQLSERMRESSHIWAPPICRRLLSTDKRERDMSERCLLKIRPTIIPPPPSLSKALAEDMKLTLLTVMKDLLNQGLKIQTLQAWGWFIRLQGSHAMKYRHLTNDMLKIPEKTFSDHNPQVQIASLVAWEGLVDAFIDPALLTSETNEPFQNGIQQVRTSGGISCQFEASGCSKSIKLIMTPLIGIISSKCDVSVYSSCLNTWCYLLHKLDISINHPSVIKLVLDPIFGAVFQFGPDVKTFWLWNLCLDLLDDFILAKCRNLDHETSNQVSHHSTSSKFSWKQQRIKWLPWTIGQLDFLVKMMDIIISHASIATITPENRSSACNAALRIFRSFLKGVQMDFRSSSTKYNDIMLCLNTLLRFVKKICEDVTSEGGRSSELHHASLQFLEAAAQDLEPSILRSPLYKVSLNLTYIENLQMVDNIKNVKYLGISSVAYMDMVSPSVYLSVLYICVVIPSPPATNGMELLLQGLHRFFKTILLLYDPVENVSVAVDLLYKHMEFRHLDIWTAIAKGLEDFFNGLTVKDHSLLKLDSNRDFPLAVCHLLSYPFVVCSCPRPTQNKDSGSLKESLLSSERKLKLQQVAEVWKSLYVALCASKFNKFSETSSLTEDLCSMLNGCIDQNISMLDHGTEKCFHRDDLGLAYLSGNAVTCVMEQQILTLEASSVGNNVEYARDPKTFSGIKSSLEFSSRFLKLSWSMMDADPSTIHFATSRSVYTFFFSLYSRFPVIYNDRKSHLFENFRVFSVLACFVRCLHTKPSILLFIETISCPLLQWLSHREIHEESTNEQLYHLWAEILDCLRRCQPPIVFDSSLLKLQAPLLEKTLDHPKSTISELTVTFWNSTYGKQIKLDYPKSLLDILDKLSRNKRINLRPKSLQFLVKCHPVSEVTARRSRVTATNSRNSKRVELVEDAANRFEPEKRVGSSSKRKSLGLTEHQKEVRRAQQGRGMDCSGHGPGIRTYTSVDFSQGNEDSQESQEIRDPESILEMLRRIA</sequence>
<comment type="subcellular location">
    <subcellularLocation>
        <location evidence="2">Chromosome</location>
        <location evidence="2">Telomere</location>
    </subcellularLocation>
    <subcellularLocation>
        <location evidence="1">Nucleus</location>
    </subcellularLocation>
</comment>
<dbReference type="InterPro" id="IPR022031">
    <property type="entry name" value="Rif1_N"/>
</dbReference>
<feature type="domain" description="Telomere-associated protein Rif1 N-terminal" evidence="8">
    <location>
        <begin position="22"/>
        <end position="370"/>
    </location>
</feature>
<dbReference type="OrthoDB" id="5399929at2759"/>
<dbReference type="InterPro" id="IPR016024">
    <property type="entry name" value="ARM-type_fold"/>
</dbReference>
<organism evidence="9 10">
    <name type="scientific">Salix viminalis</name>
    <name type="common">Common osier</name>
    <name type="synonym">Basket willow</name>
    <dbReference type="NCBI Taxonomy" id="40686"/>
    <lineage>
        <taxon>Eukaryota</taxon>
        <taxon>Viridiplantae</taxon>
        <taxon>Streptophyta</taxon>
        <taxon>Embryophyta</taxon>
        <taxon>Tracheophyta</taxon>
        <taxon>Spermatophyta</taxon>
        <taxon>Magnoliopsida</taxon>
        <taxon>eudicotyledons</taxon>
        <taxon>Gunneridae</taxon>
        <taxon>Pentapetalae</taxon>
        <taxon>rosids</taxon>
        <taxon>fabids</taxon>
        <taxon>Malpighiales</taxon>
        <taxon>Salicaceae</taxon>
        <taxon>Saliceae</taxon>
        <taxon>Salix</taxon>
    </lineage>
</organism>
<keyword evidence="10" id="KW-1185">Reference proteome</keyword>
<evidence type="ECO:0000256" key="1">
    <source>
        <dbReference type="ARBA" id="ARBA00004123"/>
    </source>
</evidence>
<name>A0A9Q0SDB0_SALVM</name>
<gene>
    <name evidence="9" type="ORF">OIU85_012262</name>
</gene>
<evidence type="ECO:0000313" key="10">
    <source>
        <dbReference type="Proteomes" id="UP001151529"/>
    </source>
</evidence>
<evidence type="ECO:0000256" key="5">
    <source>
        <dbReference type="ARBA" id="ARBA00023242"/>
    </source>
</evidence>
<dbReference type="SUPFAM" id="SSF48371">
    <property type="entry name" value="ARM repeat"/>
    <property type="match status" value="1"/>
</dbReference>
<evidence type="ECO:0000259" key="8">
    <source>
        <dbReference type="Pfam" id="PF12231"/>
    </source>
</evidence>
<keyword evidence="4" id="KW-0779">Telomere</keyword>
<protein>
    <submittedName>
        <fullName evidence="9">TELOMERE-ASSOCIATED PROTEIN RIF1</fullName>
    </submittedName>
</protein>
<keyword evidence="6" id="KW-0131">Cell cycle</keyword>
<dbReference type="PANTHER" id="PTHR22928:SF3">
    <property type="entry name" value="TELOMERE-ASSOCIATED PROTEIN RIF1"/>
    <property type="match status" value="1"/>
</dbReference>
<accession>A0A9Q0SDB0</accession>
<dbReference type="PANTHER" id="PTHR22928">
    <property type="entry name" value="TELOMERE-ASSOCIATED PROTEIN RIF1"/>
    <property type="match status" value="1"/>
</dbReference>
<dbReference type="GO" id="GO:0000723">
    <property type="term" value="P:telomere maintenance"/>
    <property type="evidence" value="ECO:0007669"/>
    <property type="project" value="TreeGrafter"/>
</dbReference>
<keyword evidence="3" id="KW-0158">Chromosome</keyword>
<feature type="region of interest" description="Disordered" evidence="7">
    <location>
        <begin position="1078"/>
        <end position="1142"/>
    </location>
</feature>
<evidence type="ECO:0000256" key="2">
    <source>
        <dbReference type="ARBA" id="ARBA00004574"/>
    </source>
</evidence>
<dbReference type="AlphaFoldDB" id="A0A9Q0SDB0"/>
<evidence type="ECO:0000256" key="6">
    <source>
        <dbReference type="ARBA" id="ARBA00023306"/>
    </source>
</evidence>
<dbReference type="Pfam" id="PF12231">
    <property type="entry name" value="Rif1_N"/>
    <property type="match status" value="1"/>
</dbReference>
<reference evidence="9 10" key="1">
    <citation type="journal article" date="2023" name="Int. J. Mol. Sci.">
        <title>De Novo Assembly and Annotation of 11 Diverse Shrub Willow (Salix) Genomes Reveals Novel Gene Organization in Sex-Linked Regions.</title>
        <authorList>
            <person name="Hyden B."/>
            <person name="Feng K."/>
            <person name="Yates T.B."/>
            <person name="Jawdy S."/>
            <person name="Cereghino C."/>
            <person name="Smart L.B."/>
            <person name="Muchero W."/>
        </authorList>
    </citation>
    <scope>NUCLEOTIDE SEQUENCE [LARGE SCALE GENOMIC DNA]</scope>
    <source>
        <tissue evidence="9">Shoot tip</tissue>
    </source>
</reference>